<dbReference type="VEuPathDB" id="VectorBase:PPAI009684"/>
<dbReference type="PROSITE" id="PS00028">
    <property type="entry name" value="ZINC_FINGER_C2H2_1"/>
    <property type="match status" value="3"/>
</dbReference>
<dbReference type="VEuPathDB" id="VectorBase:PPAPM1_004758"/>
<dbReference type="InterPro" id="IPR036236">
    <property type="entry name" value="Znf_C2H2_sf"/>
</dbReference>
<dbReference type="Gene3D" id="3.30.160.60">
    <property type="entry name" value="Classic Zinc Finger"/>
    <property type="match status" value="1"/>
</dbReference>
<evidence type="ECO:0000256" key="4">
    <source>
        <dbReference type="ARBA" id="ARBA00022833"/>
    </source>
</evidence>
<dbReference type="Pfam" id="PF12874">
    <property type="entry name" value="zf-met"/>
    <property type="match status" value="1"/>
</dbReference>
<evidence type="ECO:0000256" key="1">
    <source>
        <dbReference type="ARBA" id="ARBA00022723"/>
    </source>
</evidence>
<organism evidence="6 7">
    <name type="scientific">Phlebotomus papatasi</name>
    <name type="common">Sandfly</name>
    <dbReference type="NCBI Taxonomy" id="29031"/>
    <lineage>
        <taxon>Eukaryota</taxon>
        <taxon>Metazoa</taxon>
        <taxon>Ecdysozoa</taxon>
        <taxon>Arthropoda</taxon>
        <taxon>Hexapoda</taxon>
        <taxon>Insecta</taxon>
        <taxon>Pterygota</taxon>
        <taxon>Neoptera</taxon>
        <taxon>Endopterygota</taxon>
        <taxon>Diptera</taxon>
        <taxon>Nematocera</taxon>
        <taxon>Psychodoidea</taxon>
        <taxon>Psychodidae</taxon>
        <taxon>Phlebotomus</taxon>
        <taxon>Phlebotomus</taxon>
    </lineage>
</organism>
<keyword evidence="3" id="KW-0863">Zinc-finger</keyword>
<keyword evidence="7" id="KW-1185">Reference proteome</keyword>
<accession>A0A1B0DMU2</accession>
<proteinExistence type="predicted"/>
<dbReference type="AlphaFoldDB" id="A0A1B0DMU2"/>
<dbReference type="EMBL" id="AJVK01007144">
    <property type="status" value="NOT_ANNOTATED_CDS"/>
    <property type="molecule type" value="Genomic_DNA"/>
</dbReference>
<dbReference type="GO" id="GO:0008270">
    <property type="term" value="F:zinc ion binding"/>
    <property type="evidence" value="ECO:0007669"/>
    <property type="project" value="UniProtKB-KW"/>
</dbReference>
<dbReference type="SMART" id="SM00355">
    <property type="entry name" value="ZnF_C2H2"/>
    <property type="match status" value="3"/>
</dbReference>
<evidence type="ECO:0000256" key="5">
    <source>
        <dbReference type="SAM" id="MobiDB-lite"/>
    </source>
</evidence>
<name>A0A1B0DMU2_PHLPP</name>
<keyword evidence="2" id="KW-0677">Repeat</keyword>
<feature type="compositionally biased region" description="Basic residues" evidence="5">
    <location>
        <begin position="227"/>
        <end position="238"/>
    </location>
</feature>
<dbReference type="PANTHER" id="PTHR24379">
    <property type="entry name" value="KRAB AND ZINC FINGER DOMAIN-CONTAINING"/>
    <property type="match status" value="1"/>
</dbReference>
<dbReference type="EnsemblMetazoa" id="PPAI009684-RA">
    <property type="protein sequence ID" value="PPAI009684-PA"/>
    <property type="gene ID" value="PPAI009684"/>
</dbReference>
<feature type="compositionally biased region" description="Basic and acidic residues" evidence="5">
    <location>
        <begin position="270"/>
        <end position="281"/>
    </location>
</feature>
<evidence type="ECO:0000313" key="6">
    <source>
        <dbReference type="EnsemblMetazoa" id="PPAI009684-PA"/>
    </source>
</evidence>
<feature type="compositionally biased region" description="Polar residues" evidence="5">
    <location>
        <begin position="282"/>
        <end position="297"/>
    </location>
</feature>
<dbReference type="Proteomes" id="UP000092462">
    <property type="component" value="Unassembled WGS sequence"/>
</dbReference>
<protein>
    <submittedName>
        <fullName evidence="6">Uncharacterized protein</fullName>
    </submittedName>
</protein>
<evidence type="ECO:0000313" key="7">
    <source>
        <dbReference type="Proteomes" id="UP000092462"/>
    </source>
</evidence>
<keyword evidence="4" id="KW-0862">Zinc</keyword>
<dbReference type="PROSITE" id="PS50157">
    <property type="entry name" value="ZINC_FINGER_C2H2_2"/>
    <property type="match status" value="1"/>
</dbReference>
<reference evidence="6" key="1">
    <citation type="submission" date="2022-08" db="UniProtKB">
        <authorList>
            <consortium name="EnsemblMetazoa"/>
        </authorList>
    </citation>
    <scope>IDENTIFICATION</scope>
    <source>
        <strain evidence="6">Israel</strain>
    </source>
</reference>
<feature type="region of interest" description="Disordered" evidence="5">
    <location>
        <begin position="212"/>
        <end position="327"/>
    </location>
</feature>
<evidence type="ECO:0000256" key="3">
    <source>
        <dbReference type="ARBA" id="ARBA00022771"/>
    </source>
</evidence>
<dbReference type="SUPFAM" id="SSF57667">
    <property type="entry name" value="beta-beta-alpha zinc fingers"/>
    <property type="match status" value="1"/>
</dbReference>
<dbReference type="PANTHER" id="PTHR24379:SF121">
    <property type="entry name" value="C2H2-TYPE DOMAIN-CONTAINING PROTEIN"/>
    <property type="match status" value="1"/>
</dbReference>
<keyword evidence="1" id="KW-0479">Metal-binding</keyword>
<sequence length="327" mass="37808">MDRDFREGIGQDVVSDEEQFSQDWVEYQEDAQLNDKNDSFRQHCHYCNEKFISVEKRFLHERSCKIGPIERFTCKVCRINFRFEQGLWRHDWRHQEPGGFICGICDRKFTSPADRILHKNAEHRAFRCQICEAKFRMQSDYVGHIVKVHSECKCWILQKGMKEESGDVQLMCDTCGSNMGSLMGKLEQLGEKNGISISHPMQVVETMEDPWTASAEPDEQTLNGGPGRRRSPKKRRKRTSPEKILIQSVEDFPDLDDDVPLSMLKSQVDTAKKDSPRESRRSSNPIKSEYNTDNSNDADFFDLNDSIFGESNSESKNDQESSADNQE</sequence>
<dbReference type="InterPro" id="IPR013087">
    <property type="entry name" value="Znf_C2H2_type"/>
</dbReference>
<evidence type="ECO:0000256" key="2">
    <source>
        <dbReference type="ARBA" id="ARBA00022737"/>
    </source>
</evidence>